<organism evidence="1 2">
    <name type="scientific">Spodoptera eridania nucleopolyhedrovirus</name>
    <dbReference type="NCBI Taxonomy" id="2315721"/>
    <lineage>
        <taxon>Viruses</taxon>
        <taxon>Viruses incertae sedis</taxon>
        <taxon>Naldaviricetes</taxon>
        <taxon>Lefavirales</taxon>
        <taxon>Baculoviridae</taxon>
        <taxon>Alphabaculovirus</taxon>
        <taxon>Alphabaculovirus speridaniae</taxon>
    </lineage>
</organism>
<dbReference type="Pfam" id="PF03804">
    <property type="entry name" value="DUF325"/>
    <property type="match status" value="1"/>
</dbReference>
<dbReference type="EMBL" id="MT040195">
    <property type="protein sequence ID" value="QNV47787.1"/>
    <property type="molecule type" value="Genomic_DNA"/>
</dbReference>
<accession>A0ABX6TR02</accession>
<dbReference type="InterPro" id="IPR003225">
    <property type="entry name" value="DUF325"/>
</dbReference>
<dbReference type="GeneID" id="80539050"/>
<keyword evidence="2" id="KW-1185">Reference proteome</keyword>
<sequence length="206" mass="24527">MLVDKFALSTINMYDKIDLLTNTLNDLRRFVETHVKERDYMGYGYESRDKFVDDVVDAVVLLHLNNETCKSKLCRRCGDDGENFNTLASRRLVDIHRYKCKNCGTINNFCSTLCEKPINYKENNNDDKNDCVDENNTNIDDVDEDNKTNNRSQQVRRNAILFISKWTIFKLVTELFLWARCWFWGYCEKPWYILWNRKNKILTTNK</sequence>
<name>A0ABX6TR02_9ABAC</name>
<dbReference type="RefSeq" id="YP_010800446.1">
    <property type="nucleotide sequence ID" value="NC_076869.1"/>
</dbReference>
<proteinExistence type="predicted"/>
<evidence type="ECO:0000313" key="1">
    <source>
        <dbReference type="EMBL" id="QNV47787.1"/>
    </source>
</evidence>
<evidence type="ECO:0000313" key="2">
    <source>
        <dbReference type="Proteomes" id="UP000831439"/>
    </source>
</evidence>
<dbReference type="Proteomes" id="UP000831439">
    <property type="component" value="Segment"/>
</dbReference>
<reference evidence="1 2" key="1">
    <citation type="journal article" date="2020" name="Genomics">
        <title>Characterization of a novel alphabaculovirus isolated from the Southern armyworm, Spodoptera eridania (Cramer, 1782) (Lepidoptera: Noctuidae) and the evolution of odv-e66, a bacterium-acquired baculoviral chondroitinase gene.</title>
        <authorList>
            <person name="Rodrigues D.T."/>
            <person name="Peterson L."/>
            <person name="de Oliveira L.B."/>
            <person name="Sosa-Gomez D.R."/>
            <person name="Ribeiro B.M."/>
            <person name="Ardisson-Araujo D.M.P."/>
        </authorList>
    </citation>
    <scope>NUCLEOTIDE SEQUENCE [LARGE SCALE GENOMIC DNA]</scope>
    <source>
        <strain evidence="1">CNPSo-165</strain>
    </source>
</reference>
<protein>
    <submittedName>
        <fullName evidence="1">Uncharacterized protein</fullName>
    </submittedName>
</protein>